<feature type="region of interest" description="Disordered" evidence="1">
    <location>
        <begin position="231"/>
        <end position="256"/>
    </location>
</feature>
<dbReference type="Proteomes" id="UP001500752">
    <property type="component" value="Unassembled WGS sequence"/>
</dbReference>
<evidence type="ECO:0000259" key="2">
    <source>
        <dbReference type="Pfam" id="PF10979"/>
    </source>
</evidence>
<evidence type="ECO:0000313" key="4">
    <source>
        <dbReference type="EMBL" id="GAA3691915.1"/>
    </source>
</evidence>
<gene>
    <name evidence="4" type="ORF">GCM10023081_31760</name>
</gene>
<evidence type="ECO:0000256" key="1">
    <source>
        <dbReference type="SAM" id="MobiDB-lite"/>
    </source>
</evidence>
<dbReference type="EMBL" id="BAABEO010000020">
    <property type="protein sequence ID" value="GAA3691915.1"/>
    <property type="molecule type" value="Genomic_DNA"/>
</dbReference>
<keyword evidence="5" id="KW-1185">Reference proteome</keyword>
<sequence>MSKPHGATAGKLERMLEKITMLLRKAESTPYPAEAQALQEHAERLMVRYGIGRAQLDERTAREGRPREAVVERRFEVGGVYRVGRLRGLSEVARAFPAISVLQSTSGNTSTLYVVGVESDVAQVLRLFESLLVQIRSVMAAWWREHDKGHLPTEALRVTERRQFQMAFFDTVAGRLRDLHAQEVADAGSGTELVLAGRRERVTEALHQMHPFLRSARSRPINTGSWTAHRAGQAAGHRANVGQRGVAEGSRARLPG</sequence>
<dbReference type="Pfam" id="PF10979">
    <property type="entry name" value="DUF2786"/>
    <property type="match status" value="1"/>
</dbReference>
<dbReference type="InterPro" id="IPR055592">
    <property type="entry name" value="DUF7168"/>
</dbReference>
<evidence type="ECO:0000259" key="3">
    <source>
        <dbReference type="Pfam" id="PF23771"/>
    </source>
</evidence>
<comment type="caution">
    <text evidence="4">The sequence shown here is derived from an EMBL/GenBank/DDBJ whole genome shotgun (WGS) entry which is preliminary data.</text>
</comment>
<accession>A0ABP7CNG4</accession>
<feature type="domain" description="DUF2786" evidence="2">
    <location>
        <begin position="14"/>
        <end position="51"/>
    </location>
</feature>
<protein>
    <recommendedName>
        <fullName evidence="6">DUF2786 domain-containing protein</fullName>
    </recommendedName>
</protein>
<organism evidence="4 5">
    <name type="scientific">Arthrobacter ginkgonis</name>
    <dbReference type="NCBI Taxonomy" id="1630594"/>
    <lineage>
        <taxon>Bacteria</taxon>
        <taxon>Bacillati</taxon>
        <taxon>Actinomycetota</taxon>
        <taxon>Actinomycetes</taxon>
        <taxon>Micrococcales</taxon>
        <taxon>Micrococcaceae</taxon>
        <taxon>Arthrobacter</taxon>
    </lineage>
</organism>
<dbReference type="RefSeq" id="WP_345152244.1">
    <property type="nucleotide sequence ID" value="NZ_BAABEO010000020.1"/>
</dbReference>
<evidence type="ECO:0008006" key="6">
    <source>
        <dbReference type="Google" id="ProtNLM"/>
    </source>
</evidence>
<name>A0ABP7CNG4_9MICC</name>
<proteinExistence type="predicted"/>
<reference evidence="5" key="1">
    <citation type="journal article" date="2019" name="Int. J. Syst. Evol. Microbiol.">
        <title>The Global Catalogue of Microorganisms (GCM) 10K type strain sequencing project: providing services to taxonomists for standard genome sequencing and annotation.</title>
        <authorList>
            <consortium name="The Broad Institute Genomics Platform"/>
            <consortium name="The Broad Institute Genome Sequencing Center for Infectious Disease"/>
            <person name="Wu L."/>
            <person name="Ma J."/>
        </authorList>
    </citation>
    <scope>NUCLEOTIDE SEQUENCE [LARGE SCALE GENOMIC DNA]</scope>
    <source>
        <strain evidence="5">JCM 30742</strain>
    </source>
</reference>
<dbReference type="InterPro" id="IPR024498">
    <property type="entry name" value="DUF2786"/>
</dbReference>
<dbReference type="Pfam" id="PF23771">
    <property type="entry name" value="DUF7168"/>
    <property type="match status" value="1"/>
</dbReference>
<evidence type="ECO:0000313" key="5">
    <source>
        <dbReference type="Proteomes" id="UP001500752"/>
    </source>
</evidence>
<feature type="domain" description="DUF7168" evidence="3">
    <location>
        <begin position="92"/>
        <end position="192"/>
    </location>
</feature>